<dbReference type="Gene3D" id="2.60.300.12">
    <property type="entry name" value="HesB-like domain"/>
    <property type="match status" value="1"/>
</dbReference>
<evidence type="ECO:0000259" key="2">
    <source>
        <dbReference type="Pfam" id="PF01521"/>
    </source>
</evidence>
<dbReference type="GO" id="GO:0051537">
    <property type="term" value="F:2 iron, 2 sulfur cluster binding"/>
    <property type="evidence" value="ECO:0007669"/>
    <property type="project" value="TreeGrafter"/>
</dbReference>
<comment type="caution">
    <text evidence="3">The sequence shown here is derived from an EMBL/GenBank/DDBJ whole genome shotgun (WGS) entry which is preliminary data.</text>
</comment>
<dbReference type="PANTHER" id="PTHR10072:SF41">
    <property type="entry name" value="IRON-SULFUR CLUSTER ASSEMBLY 1 HOMOLOG, MITOCHONDRIAL"/>
    <property type="match status" value="1"/>
</dbReference>
<evidence type="ECO:0000313" key="4">
    <source>
        <dbReference type="Proteomes" id="UP000434582"/>
    </source>
</evidence>
<reference evidence="3 4" key="1">
    <citation type="submission" date="2019-10" db="EMBL/GenBank/DDBJ databases">
        <title>Draft whole-genome sequence of the purple nonsulfur photosynthetic bacterium Roseospira navarrensis DSM 15114.</title>
        <authorList>
            <person name="Kyndt J.A."/>
            <person name="Meyer T.E."/>
        </authorList>
    </citation>
    <scope>NUCLEOTIDE SEQUENCE [LARGE SCALE GENOMIC DNA]</scope>
    <source>
        <strain evidence="3 4">DSM 15114</strain>
    </source>
</reference>
<accession>A0A7X1ZHF1</accession>
<protein>
    <submittedName>
        <fullName evidence="3">Iron-sulfur cluster assembly accessory protein</fullName>
    </submittedName>
</protein>
<dbReference type="SUPFAM" id="SSF89360">
    <property type="entry name" value="HesB-like domain"/>
    <property type="match status" value="1"/>
</dbReference>
<dbReference type="InterPro" id="IPR050322">
    <property type="entry name" value="Fe-S_cluster_asmbl/transfer"/>
</dbReference>
<dbReference type="NCBIfam" id="TIGR00049">
    <property type="entry name" value="iron-sulfur cluster assembly accessory protein"/>
    <property type="match status" value="1"/>
</dbReference>
<dbReference type="OrthoDB" id="9801228at2"/>
<dbReference type="GO" id="GO:0005829">
    <property type="term" value="C:cytosol"/>
    <property type="evidence" value="ECO:0007669"/>
    <property type="project" value="TreeGrafter"/>
</dbReference>
<dbReference type="PANTHER" id="PTHR10072">
    <property type="entry name" value="IRON-SULFUR CLUSTER ASSEMBLY PROTEIN"/>
    <property type="match status" value="1"/>
</dbReference>
<dbReference type="Proteomes" id="UP000434582">
    <property type="component" value="Unassembled WGS sequence"/>
</dbReference>
<gene>
    <name evidence="3" type="ORF">GHC57_17490</name>
</gene>
<keyword evidence="4" id="KW-1185">Reference proteome</keyword>
<name>A0A7X1ZHF1_9PROT</name>
<dbReference type="InterPro" id="IPR000361">
    <property type="entry name" value="ATAP_core_dom"/>
</dbReference>
<dbReference type="EMBL" id="WIVE01000088">
    <property type="protein sequence ID" value="MQX38313.1"/>
    <property type="molecule type" value="Genomic_DNA"/>
</dbReference>
<feature type="domain" description="Core" evidence="2">
    <location>
        <begin position="2"/>
        <end position="99"/>
    </location>
</feature>
<dbReference type="GO" id="GO:0016226">
    <property type="term" value="P:iron-sulfur cluster assembly"/>
    <property type="evidence" value="ECO:0007669"/>
    <property type="project" value="InterPro"/>
</dbReference>
<comment type="similarity">
    <text evidence="1">Belongs to the HesB/IscA family.</text>
</comment>
<dbReference type="InterPro" id="IPR016092">
    <property type="entry name" value="ATAP"/>
</dbReference>
<dbReference type="RefSeq" id="WP_153346656.1">
    <property type="nucleotide sequence ID" value="NZ_WIVE01000088.1"/>
</dbReference>
<evidence type="ECO:0000256" key="1">
    <source>
        <dbReference type="ARBA" id="ARBA00006718"/>
    </source>
</evidence>
<organism evidence="3 4">
    <name type="scientific">Roseospira navarrensis</name>
    <dbReference type="NCBI Taxonomy" id="140058"/>
    <lineage>
        <taxon>Bacteria</taxon>
        <taxon>Pseudomonadati</taxon>
        <taxon>Pseudomonadota</taxon>
        <taxon>Alphaproteobacteria</taxon>
        <taxon>Rhodospirillales</taxon>
        <taxon>Rhodospirillaceae</taxon>
        <taxon>Roseospira</taxon>
    </lineage>
</organism>
<dbReference type="Pfam" id="PF01521">
    <property type="entry name" value="Fe-S_biosyn"/>
    <property type="match status" value="1"/>
</dbReference>
<dbReference type="InterPro" id="IPR035903">
    <property type="entry name" value="HesB-like_dom_sf"/>
</dbReference>
<proteinExistence type="inferred from homology"/>
<sequence length="108" mass="10987">MLDLTDAARSAIRVAVETSEAARGLRIVCAAGGCAGIQYRLGLAAGADAEDAVQVFDDNVTVYVDPDSARLLVGATVDFVQDERGAGFVFRNPNAASGCAGCSSKGSC</sequence>
<dbReference type="AlphaFoldDB" id="A0A7X1ZHF1"/>
<evidence type="ECO:0000313" key="3">
    <source>
        <dbReference type="EMBL" id="MQX38313.1"/>
    </source>
</evidence>